<keyword evidence="3" id="KW-1185">Reference proteome</keyword>
<accession>A0A8S3XMP2</accession>
<dbReference type="OrthoDB" id="7492934at2759"/>
<protein>
    <submittedName>
        <fullName evidence="2">(apollo) hypothetical protein</fullName>
    </submittedName>
</protein>
<evidence type="ECO:0000313" key="3">
    <source>
        <dbReference type="Proteomes" id="UP000691718"/>
    </source>
</evidence>
<dbReference type="Proteomes" id="UP000691718">
    <property type="component" value="Unassembled WGS sequence"/>
</dbReference>
<sequence length="353" mass="40644">MIVNDVENITYYIILKSEVEVIMEPLSNKIKRKKRKTRKSLNDLRKRLHGKPEDKISNNLSDSANNLQNEAKKNCIASSRLTLNLFHKAVRSETITRPDLSIMKKQTIFNKNKKTVYKTSITRQMGTASIDNQKCSSNMPANSSKNNVMEVLSDNSASSKENSMNYKRNLLDSPVMFSPVEMRITTTSLEKSESPITLATSSIGSPQVSDDQQLYEEFINYIPRYFVEKTPSLIREDIMMKKKLFLQNLYLEGCRRETEQNIFHCMTNNLHRGRDENTNTDEYFSPKKIIEEDPMNYIRQGYAMQQHGSCKSITSVSSSSPNSPLPILNTHNKSNSFIHDTPEYVYFPHKLNQ</sequence>
<gene>
    <name evidence="2" type="ORF">PAPOLLO_LOCUS20305</name>
</gene>
<feature type="region of interest" description="Disordered" evidence="1">
    <location>
        <begin position="33"/>
        <end position="63"/>
    </location>
</feature>
<dbReference type="EMBL" id="CAJQZP010001262">
    <property type="protein sequence ID" value="CAG5034222.1"/>
    <property type="molecule type" value="Genomic_DNA"/>
</dbReference>
<organism evidence="2 3">
    <name type="scientific">Parnassius apollo</name>
    <name type="common">Apollo butterfly</name>
    <name type="synonym">Papilio apollo</name>
    <dbReference type="NCBI Taxonomy" id="110799"/>
    <lineage>
        <taxon>Eukaryota</taxon>
        <taxon>Metazoa</taxon>
        <taxon>Ecdysozoa</taxon>
        <taxon>Arthropoda</taxon>
        <taxon>Hexapoda</taxon>
        <taxon>Insecta</taxon>
        <taxon>Pterygota</taxon>
        <taxon>Neoptera</taxon>
        <taxon>Endopterygota</taxon>
        <taxon>Lepidoptera</taxon>
        <taxon>Glossata</taxon>
        <taxon>Ditrysia</taxon>
        <taxon>Papilionoidea</taxon>
        <taxon>Papilionidae</taxon>
        <taxon>Parnassiinae</taxon>
        <taxon>Parnassini</taxon>
        <taxon>Parnassius</taxon>
        <taxon>Parnassius</taxon>
    </lineage>
</organism>
<reference evidence="2" key="1">
    <citation type="submission" date="2021-04" db="EMBL/GenBank/DDBJ databases">
        <authorList>
            <person name="Tunstrom K."/>
        </authorList>
    </citation>
    <scope>NUCLEOTIDE SEQUENCE</scope>
</reference>
<comment type="caution">
    <text evidence="2">The sequence shown here is derived from an EMBL/GenBank/DDBJ whole genome shotgun (WGS) entry which is preliminary data.</text>
</comment>
<proteinExistence type="predicted"/>
<evidence type="ECO:0000313" key="2">
    <source>
        <dbReference type="EMBL" id="CAG5034222.1"/>
    </source>
</evidence>
<evidence type="ECO:0000256" key="1">
    <source>
        <dbReference type="SAM" id="MobiDB-lite"/>
    </source>
</evidence>
<feature type="compositionally biased region" description="Basic and acidic residues" evidence="1">
    <location>
        <begin position="40"/>
        <end position="56"/>
    </location>
</feature>
<name>A0A8S3XMP2_PARAO</name>
<dbReference type="AlphaFoldDB" id="A0A8S3XMP2"/>